<keyword evidence="11" id="KW-0732">Signal</keyword>
<feature type="chain" id="PRO_5047356495" description="cellulase" evidence="11">
    <location>
        <begin position="23"/>
        <end position="371"/>
    </location>
</feature>
<feature type="signal peptide" evidence="11">
    <location>
        <begin position="1"/>
        <end position="22"/>
    </location>
</feature>
<dbReference type="EC" id="3.2.1.4" evidence="3"/>
<evidence type="ECO:0000256" key="9">
    <source>
        <dbReference type="ARBA" id="ARBA00023326"/>
    </source>
</evidence>
<dbReference type="Proteomes" id="UP001189429">
    <property type="component" value="Unassembled WGS sequence"/>
</dbReference>
<evidence type="ECO:0000256" key="6">
    <source>
        <dbReference type="ARBA" id="ARBA00023180"/>
    </source>
</evidence>
<evidence type="ECO:0000313" key="12">
    <source>
        <dbReference type="EMBL" id="CAK0867087.1"/>
    </source>
</evidence>
<keyword evidence="10" id="KW-1133">Transmembrane helix</keyword>
<evidence type="ECO:0000256" key="2">
    <source>
        <dbReference type="ARBA" id="ARBA00006044"/>
    </source>
</evidence>
<dbReference type="InterPro" id="IPR013320">
    <property type="entry name" value="ConA-like_dom_sf"/>
</dbReference>
<evidence type="ECO:0000256" key="3">
    <source>
        <dbReference type="ARBA" id="ARBA00012601"/>
    </source>
</evidence>
<keyword evidence="5" id="KW-0136">Cellulose degradation</keyword>
<keyword evidence="9" id="KW-0624">Polysaccharide degradation</keyword>
<dbReference type="InterPro" id="IPR001722">
    <property type="entry name" value="Glyco_hydro_7"/>
</dbReference>
<keyword evidence="10" id="KW-0812">Transmembrane</keyword>
<dbReference type="SUPFAM" id="SSF49899">
    <property type="entry name" value="Concanavalin A-like lectins/glucanases"/>
    <property type="match status" value="1"/>
</dbReference>
<evidence type="ECO:0000256" key="4">
    <source>
        <dbReference type="ARBA" id="ARBA00022801"/>
    </source>
</evidence>
<keyword evidence="13" id="KW-1185">Reference proteome</keyword>
<keyword evidence="8" id="KW-0326">Glycosidase</keyword>
<accession>A0ABN9V5E4</accession>
<comment type="caution">
    <text evidence="12">The sequence shown here is derived from an EMBL/GenBank/DDBJ whole genome shotgun (WGS) entry which is preliminary data.</text>
</comment>
<reference evidence="12" key="1">
    <citation type="submission" date="2023-10" db="EMBL/GenBank/DDBJ databases">
        <authorList>
            <person name="Chen Y."/>
            <person name="Shah S."/>
            <person name="Dougan E. K."/>
            <person name="Thang M."/>
            <person name="Chan C."/>
        </authorList>
    </citation>
    <scope>NUCLEOTIDE SEQUENCE [LARGE SCALE GENOMIC DNA]</scope>
</reference>
<evidence type="ECO:0000256" key="11">
    <source>
        <dbReference type="SAM" id="SignalP"/>
    </source>
</evidence>
<gene>
    <name evidence="12" type="ORF">PCOR1329_LOCUS54101</name>
</gene>
<comment type="similarity">
    <text evidence="2">Belongs to the glycosyl hydrolase 7 (cellulase C) family.</text>
</comment>
<evidence type="ECO:0000313" key="13">
    <source>
        <dbReference type="Proteomes" id="UP001189429"/>
    </source>
</evidence>
<dbReference type="Gene3D" id="2.70.100.10">
    <property type="entry name" value="Glycoside hydrolase, family 7, domain"/>
    <property type="match status" value="1"/>
</dbReference>
<dbReference type="EMBL" id="CAUYUJ010016606">
    <property type="protein sequence ID" value="CAK0867087.1"/>
    <property type="molecule type" value="Genomic_DNA"/>
</dbReference>
<dbReference type="PANTHER" id="PTHR33753:SF1">
    <property type="entry name" value="ENDO-BETA-1,4-GLUCANASE CELB"/>
    <property type="match status" value="1"/>
</dbReference>
<dbReference type="PANTHER" id="PTHR33753">
    <property type="entry name" value="1,4-BETA-D-GLUCAN CELLOBIOHYDROLASE B"/>
    <property type="match status" value="1"/>
</dbReference>
<keyword evidence="6" id="KW-0325">Glycoprotein</keyword>
<protein>
    <recommendedName>
        <fullName evidence="3">cellulase</fullName>
        <ecNumber evidence="3">3.2.1.4</ecNumber>
    </recommendedName>
</protein>
<proteinExistence type="inferred from homology"/>
<keyword evidence="4" id="KW-0378">Hydrolase</keyword>
<organism evidence="12 13">
    <name type="scientific">Prorocentrum cordatum</name>
    <dbReference type="NCBI Taxonomy" id="2364126"/>
    <lineage>
        <taxon>Eukaryota</taxon>
        <taxon>Sar</taxon>
        <taxon>Alveolata</taxon>
        <taxon>Dinophyceae</taxon>
        <taxon>Prorocentrales</taxon>
        <taxon>Prorocentraceae</taxon>
        <taxon>Prorocentrum</taxon>
    </lineage>
</organism>
<evidence type="ECO:0000256" key="5">
    <source>
        <dbReference type="ARBA" id="ARBA00023001"/>
    </source>
</evidence>
<evidence type="ECO:0000256" key="10">
    <source>
        <dbReference type="SAM" id="Phobius"/>
    </source>
</evidence>
<feature type="transmembrane region" description="Helical" evidence="10">
    <location>
        <begin position="335"/>
        <end position="356"/>
    </location>
</feature>
<evidence type="ECO:0000256" key="7">
    <source>
        <dbReference type="ARBA" id="ARBA00023277"/>
    </source>
</evidence>
<comment type="catalytic activity">
    <reaction evidence="1">
        <text>Endohydrolysis of (1-&gt;4)-beta-D-glucosidic linkages in cellulose, lichenin and cereal beta-D-glucans.</text>
        <dbReference type="EC" id="3.2.1.4"/>
    </reaction>
</comment>
<name>A0ABN9V5E4_9DINO</name>
<dbReference type="InterPro" id="IPR037019">
    <property type="entry name" value="Glyco_hydro_7_sf"/>
</dbReference>
<keyword evidence="7" id="KW-0119">Carbohydrate metabolism</keyword>
<evidence type="ECO:0000256" key="1">
    <source>
        <dbReference type="ARBA" id="ARBA00000966"/>
    </source>
</evidence>
<keyword evidence="10" id="KW-0472">Membrane</keyword>
<sequence length="371" mass="39439">MVASMRPRQVVVLLLHCGLRIAAVHHNHSTKVLTDAQTCPGAINISGYGSIEMVATKWNMKGDPAAKVSVANGQVVPHLKGRAYFGESCKHGVFSNENYVAMKLLGKTLAFMTDLSQLGCGCNAAFYLTNLRQNTNASTCEDYYCDANAVCGVRCAEMDIMEANSVAFHATPHTADDGSGVAEGYGGGGDEWSGPRQWSPEEYGPEAKCINTMLPFQVAASFPVFEQRGTLAAMVVTLSQGSCNLSVAISTYQLNRGGKDVSVMDEVTQALAEGMTPIVSFWQADDMLWLDGKGLDGKGPCVKDLEKPCPANVSMHSFLLEPTASWPEPSSGNSVFYIVVVVVALSAIGGAAVYCVKCGSRNEHGLLSGSE</sequence>
<evidence type="ECO:0000256" key="8">
    <source>
        <dbReference type="ARBA" id="ARBA00023295"/>
    </source>
</evidence>